<feature type="compositionally biased region" description="Basic residues" evidence="7">
    <location>
        <begin position="261"/>
        <end position="276"/>
    </location>
</feature>
<proteinExistence type="inferred from homology"/>
<feature type="compositionally biased region" description="Acidic residues" evidence="7">
    <location>
        <begin position="9"/>
        <end position="28"/>
    </location>
</feature>
<dbReference type="InterPro" id="IPR009292">
    <property type="entry name" value="RRP36"/>
</dbReference>
<feature type="region of interest" description="Disordered" evidence="7">
    <location>
        <begin position="100"/>
        <end position="144"/>
    </location>
</feature>
<evidence type="ECO:0000256" key="5">
    <source>
        <dbReference type="ARBA" id="ARBA00023242"/>
    </source>
</evidence>
<comment type="caution">
    <text evidence="8">The sequence shown here is derived from an EMBL/GenBank/DDBJ whole genome shotgun (WGS) entry which is preliminary data.</text>
</comment>
<comment type="function">
    <text evidence="6">Component of the 90S pre-ribosome involved in the maturation of rRNAs. Required for early cleavages of the pre-RNAs in the 40S ribosomal subunit maturation pathway.</text>
</comment>
<evidence type="ECO:0000313" key="9">
    <source>
        <dbReference type="Proteomes" id="UP000606274"/>
    </source>
</evidence>
<evidence type="ECO:0000256" key="1">
    <source>
        <dbReference type="ARBA" id="ARBA00004604"/>
    </source>
</evidence>
<keyword evidence="5 6" id="KW-0539">Nucleus</keyword>
<sequence length="276" mass="32240">MSEKAMEETSGEESNQADEDDGSDEEANDFEKEHGQAETSDVTGSEDSDNEKPNDPDPSIHTVTGFKQDLSTMSFEEILKLQSKFGRKACNKLLCNAKQKKQKFQPLKQASKDRPQEISSKRPVSLLRKEGFHKKPSLRDPRFDDLSGDFRPEVFSQTYKFIDEIRHGEAEMVKKKLKKVKSAAKKEELKSFLKRMENQKRNHQRQEQQREKELHFKRKQRALVEGGHRPFYLKKSDQKKLQLAEKYNELKKSGKLENFLSKKRKRNAVKDRRKLP</sequence>
<protein>
    <recommendedName>
        <fullName evidence="6">rRNA biogenesis protein RRP36</fullName>
    </recommendedName>
</protein>
<dbReference type="PANTHER" id="PTHR21738">
    <property type="entry name" value="RIBOSOMAL RNA PROCESSING PROTEIN 36 HOMOLOG"/>
    <property type="match status" value="1"/>
</dbReference>
<evidence type="ECO:0000313" key="8">
    <source>
        <dbReference type="EMBL" id="KAF7703600.1"/>
    </source>
</evidence>
<dbReference type="Pfam" id="PF06102">
    <property type="entry name" value="RRP36"/>
    <property type="match status" value="1"/>
</dbReference>
<keyword evidence="4 6" id="KW-0698">rRNA processing</keyword>
<dbReference type="PANTHER" id="PTHR21738:SF0">
    <property type="entry name" value="RIBOSOMAL RNA PROCESSING PROTEIN 36 HOMOLOG"/>
    <property type="match status" value="1"/>
</dbReference>
<dbReference type="EMBL" id="JABFDY010000009">
    <property type="protein sequence ID" value="KAF7703600.1"/>
    <property type="molecule type" value="Genomic_DNA"/>
</dbReference>
<evidence type="ECO:0000256" key="7">
    <source>
        <dbReference type="SAM" id="MobiDB-lite"/>
    </source>
</evidence>
<dbReference type="GO" id="GO:0005730">
    <property type="term" value="C:nucleolus"/>
    <property type="evidence" value="ECO:0007669"/>
    <property type="project" value="UniProtKB-SubCell"/>
</dbReference>
<gene>
    <name evidence="8" type="ORF">HF521_022607</name>
</gene>
<dbReference type="GO" id="GO:0030686">
    <property type="term" value="C:90S preribosome"/>
    <property type="evidence" value="ECO:0007669"/>
    <property type="project" value="TreeGrafter"/>
</dbReference>
<feature type="region of interest" description="Disordered" evidence="7">
    <location>
        <begin position="254"/>
        <end position="276"/>
    </location>
</feature>
<comment type="subunit">
    <text evidence="6">Associates with 90S and pre-40S pre-ribosomal particles.</text>
</comment>
<comment type="subcellular location">
    <subcellularLocation>
        <location evidence="1 6">Nucleus</location>
        <location evidence="1 6">Nucleolus</location>
    </subcellularLocation>
</comment>
<organism evidence="8 9">
    <name type="scientific">Silurus meridionalis</name>
    <name type="common">Southern catfish</name>
    <name type="synonym">Silurus soldatovi meridionalis</name>
    <dbReference type="NCBI Taxonomy" id="175797"/>
    <lineage>
        <taxon>Eukaryota</taxon>
        <taxon>Metazoa</taxon>
        <taxon>Chordata</taxon>
        <taxon>Craniata</taxon>
        <taxon>Vertebrata</taxon>
        <taxon>Euteleostomi</taxon>
        <taxon>Actinopterygii</taxon>
        <taxon>Neopterygii</taxon>
        <taxon>Teleostei</taxon>
        <taxon>Ostariophysi</taxon>
        <taxon>Siluriformes</taxon>
        <taxon>Siluridae</taxon>
        <taxon>Silurus</taxon>
    </lineage>
</organism>
<feature type="region of interest" description="Disordered" evidence="7">
    <location>
        <begin position="195"/>
        <end position="217"/>
    </location>
</feature>
<keyword evidence="3 6" id="KW-0690">Ribosome biogenesis</keyword>
<evidence type="ECO:0000256" key="2">
    <source>
        <dbReference type="ARBA" id="ARBA00009418"/>
    </source>
</evidence>
<feature type="compositionally biased region" description="Basic and acidic residues" evidence="7">
    <location>
        <begin position="195"/>
        <end position="214"/>
    </location>
</feature>
<reference evidence="8" key="1">
    <citation type="submission" date="2020-08" db="EMBL/GenBank/DDBJ databases">
        <title>Chromosome-level assembly of Southern catfish (Silurus meridionalis) provides insights into visual adaptation to the nocturnal and benthic lifestyles.</title>
        <authorList>
            <person name="Zhang Y."/>
            <person name="Wang D."/>
            <person name="Peng Z."/>
        </authorList>
    </citation>
    <scope>NUCLEOTIDE SEQUENCE</scope>
    <source>
        <strain evidence="8">SWU-2019-XX</strain>
        <tissue evidence="8">Muscle</tissue>
    </source>
</reference>
<evidence type="ECO:0000256" key="6">
    <source>
        <dbReference type="RuleBase" id="RU368027"/>
    </source>
</evidence>
<evidence type="ECO:0000256" key="4">
    <source>
        <dbReference type="ARBA" id="ARBA00022552"/>
    </source>
</evidence>
<dbReference type="AlphaFoldDB" id="A0A8T0BEE9"/>
<name>A0A8T0BEE9_SILME</name>
<feature type="region of interest" description="Disordered" evidence="7">
    <location>
        <begin position="1"/>
        <end position="65"/>
    </location>
</feature>
<feature type="compositionally biased region" description="Basic and acidic residues" evidence="7">
    <location>
        <begin position="110"/>
        <end position="120"/>
    </location>
</feature>
<keyword evidence="6" id="KW-0687">Ribonucleoprotein</keyword>
<comment type="similarity">
    <text evidence="2 6">Belongs to the RRP36 family.</text>
</comment>
<keyword evidence="9" id="KW-1185">Reference proteome</keyword>
<evidence type="ECO:0000256" key="3">
    <source>
        <dbReference type="ARBA" id="ARBA00022517"/>
    </source>
</evidence>
<dbReference type="GO" id="GO:0000462">
    <property type="term" value="P:maturation of SSU-rRNA from tricistronic rRNA transcript (SSU-rRNA, 5.8S rRNA, LSU-rRNA)"/>
    <property type="evidence" value="ECO:0007669"/>
    <property type="project" value="TreeGrafter"/>
</dbReference>
<accession>A0A8T0BEE9</accession>
<dbReference type="Proteomes" id="UP000606274">
    <property type="component" value="Unassembled WGS sequence"/>
</dbReference>